<proteinExistence type="inferred from homology"/>
<evidence type="ECO:0000259" key="3">
    <source>
        <dbReference type="Pfam" id="PF20695"/>
    </source>
</evidence>
<dbReference type="Pfam" id="PF01977">
    <property type="entry name" value="UbiD"/>
    <property type="match status" value="1"/>
</dbReference>
<gene>
    <name evidence="5" type="ORF">GCM10016234_36330</name>
</gene>
<dbReference type="PANTHER" id="PTHR30108:SF17">
    <property type="entry name" value="FERULIC ACID DECARBOXYLASE 1"/>
    <property type="match status" value="1"/>
</dbReference>
<evidence type="ECO:0000313" key="6">
    <source>
        <dbReference type="Proteomes" id="UP000630142"/>
    </source>
</evidence>
<feature type="domain" description="3-octaprenyl-4-hydroxybenzoate carboxy-lyase-like Rift-related" evidence="2">
    <location>
        <begin position="88"/>
        <end position="287"/>
    </location>
</feature>
<reference evidence="5" key="2">
    <citation type="submission" date="2020-09" db="EMBL/GenBank/DDBJ databases">
        <authorList>
            <person name="Sun Q."/>
            <person name="Kim S."/>
        </authorList>
    </citation>
    <scope>NUCLEOTIDE SEQUENCE</scope>
    <source>
        <strain evidence="5">KCTC 42249</strain>
    </source>
</reference>
<evidence type="ECO:0000256" key="1">
    <source>
        <dbReference type="ARBA" id="ARBA00010021"/>
    </source>
</evidence>
<dbReference type="SUPFAM" id="SSF50475">
    <property type="entry name" value="FMN-binding split barrel"/>
    <property type="match status" value="1"/>
</dbReference>
<accession>A0A8J3DZ19</accession>
<dbReference type="GO" id="GO:0006744">
    <property type="term" value="P:ubiquinone biosynthetic process"/>
    <property type="evidence" value="ECO:0007669"/>
    <property type="project" value="TreeGrafter"/>
</dbReference>
<dbReference type="InterPro" id="IPR002830">
    <property type="entry name" value="UbiD"/>
</dbReference>
<evidence type="ECO:0000313" key="5">
    <source>
        <dbReference type="EMBL" id="GHD22161.1"/>
    </source>
</evidence>
<dbReference type="NCBIfam" id="TIGR00148">
    <property type="entry name" value="UbiD family decarboxylase"/>
    <property type="match status" value="1"/>
</dbReference>
<feature type="domain" description="3-octaprenyl-4-hydroxybenzoate carboxy-lyase-like C-terminal" evidence="4">
    <location>
        <begin position="294"/>
        <end position="417"/>
    </location>
</feature>
<name>A0A8J3DZ19_9HYPH</name>
<dbReference type="Pfam" id="PF20696">
    <property type="entry name" value="UbiD_C"/>
    <property type="match status" value="1"/>
</dbReference>
<dbReference type="InterPro" id="IPR049381">
    <property type="entry name" value="UbiD-like_C"/>
</dbReference>
<dbReference type="AlphaFoldDB" id="A0A8J3DZ19"/>
<dbReference type="FunFam" id="3.40.1670.10:FF:000001">
    <property type="entry name" value="3-octaprenyl-4-hydroxybenzoate carboxy-lyase"/>
    <property type="match status" value="1"/>
</dbReference>
<dbReference type="GO" id="GO:0008694">
    <property type="term" value="F:4-hydroxy-3-polyprenylbenzoate decarboxylase activity"/>
    <property type="evidence" value="ECO:0007669"/>
    <property type="project" value="TreeGrafter"/>
</dbReference>
<dbReference type="Gene3D" id="3.40.1670.10">
    <property type="entry name" value="UbiD C-terminal domain-like"/>
    <property type="match status" value="1"/>
</dbReference>
<protein>
    <submittedName>
        <fullName evidence="5">3-octaprenyl-4-hydroxybenzoate carboxy-lyase</fullName>
    </submittedName>
</protein>
<sequence length="454" mass="49757">MLHAGGPALLVEKPVLADGRAASMPVVVNLFGTVERVALGMGLDEADLPRLGEAMADLRAPRPPRSLAAAWAQRDLLKIALSMRTRTVRHPSCQEQVFTGNAVDFGSLPIQWCWPGEPAPLITWPLVITRSPDDPHDINVGIYRMQVLNRNQAIMRWLPARGGARHHRAWQKLGRDMPVAIAIGADPATILAAVMPLPEGMSELSFSGVLRRKAGRIGRGVSVDLPVPADAEMVIEGSVSIAETAPEGPYGDHTGYFNSVEPFPVMTASAITMRRDPLYLSTYTGRPPDEPSRLGEAMTPLFAPLAKRQFPEITDLWLPPEACSYRAMVVAIDKRYPGQARRVMMGLWSMLPQFSMTKLIIVVDPDINVRSWDDVMWALSTRFDAPRDLIVIPDTPIDYLDFASPQQGLGGKLGLDATTKIAPETTREWGTPLSMSDAVIARVDALWPELGLTR</sequence>
<dbReference type="GO" id="GO:0005829">
    <property type="term" value="C:cytosol"/>
    <property type="evidence" value="ECO:0007669"/>
    <property type="project" value="TreeGrafter"/>
</dbReference>
<evidence type="ECO:0000259" key="4">
    <source>
        <dbReference type="Pfam" id="PF20696"/>
    </source>
</evidence>
<reference evidence="5" key="1">
    <citation type="journal article" date="2014" name="Int. J. Syst. Evol. Microbiol.">
        <title>Complete genome sequence of Corynebacterium casei LMG S-19264T (=DSM 44701T), isolated from a smear-ripened cheese.</title>
        <authorList>
            <consortium name="US DOE Joint Genome Institute (JGI-PGF)"/>
            <person name="Walter F."/>
            <person name="Albersmeier A."/>
            <person name="Kalinowski J."/>
            <person name="Ruckert C."/>
        </authorList>
    </citation>
    <scope>NUCLEOTIDE SEQUENCE</scope>
    <source>
        <strain evidence="5">KCTC 42249</strain>
    </source>
</reference>
<evidence type="ECO:0000259" key="2">
    <source>
        <dbReference type="Pfam" id="PF01977"/>
    </source>
</evidence>
<dbReference type="SUPFAM" id="SSF143968">
    <property type="entry name" value="UbiD C-terminal domain-like"/>
    <property type="match status" value="1"/>
</dbReference>
<dbReference type="Gene3D" id="1.20.5.570">
    <property type="entry name" value="Single helix bin"/>
    <property type="match status" value="1"/>
</dbReference>
<comment type="caution">
    <text evidence="5">The sequence shown here is derived from an EMBL/GenBank/DDBJ whole genome shotgun (WGS) entry which is preliminary data.</text>
</comment>
<keyword evidence="6" id="KW-1185">Reference proteome</keyword>
<dbReference type="PANTHER" id="PTHR30108">
    <property type="entry name" value="3-OCTAPRENYL-4-HYDROXYBENZOATE CARBOXY-LYASE-RELATED"/>
    <property type="match status" value="1"/>
</dbReference>
<dbReference type="EMBL" id="BMZQ01000004">
    <property type="protein sequence ID" value="GHD22161.1"/>
    <property type="molecule type" value="Genomic_DNA"/>
</dbReference>
<feature type="domain" description="3-octaprenyl-4-hydroxybenzoate carboxy-lyase-like N-terminal" evidence="3">
    <location>
        <begin position="3"/>
        <end position="55"/>
    </location>
</feature>
<comment type="similarity">
    <text evidence="1">Belongs to the UbiD family.</text>
</comment>
<organism evidence="5 6">
    <name type="scientific">Tianweitania populi</name>
    <dbReference type="NCBI Taxonomy" id="1607949"/>
    <lineage>
        <taxon>Bacteria</taxon>
        <taxon>Pseudomonadati</taxon>
        <taxon>Pseudomonadota</taxon>
        <taxon>Alphaproteobacteria</taxon>
        <taxon>Hyphomicrobiales</taxon>
        <taxon>Phyllobacteriaceae</taxon>
        <taxon>Tianweitania</taxon>
    </lineage>
</organism>
<dbReference type="Proteomes" id="UP000630142">
    <property type="component" value="Unassembled WGS sequence"/>
</dbReference>
<dbReference type="InterPro" id="IPR049383">
    <property type="entry name" value="UbiD-like_N"/>
</dbReference>
<dbReference type="Pfam" id="PF20695">
    <property type="entry name" value="UbiD_N"/>
    <property type="match status" value="1"/>
</dbReference>
<dbReference type="InterPro" id="IPR048304">
    <property type="entry name" value="UbiD_Rift_dom"/>
</dbReference>